<sequence>MSLDPDIRDNAEAKRYELEVEGQTAVVIYNPVAGGLLITETIVPIPLEGRGLASRMAKHVLADLKDRGLLILPTCPFFAGYLKKHPEYADLVHPGYRAALGL</sequence>
<dbReference type="EMBL" id="JBEPTF010000001">
    <property type="protein sequence ID" value="MET4682142.1"/>
    <property type="molecule type" value="Genomic_DNA"/>
</dbReference>
<dbReference type="SUPFAM" id="SSF55729">
    <property type="entry name" value="Acyl-CoA N-acyltransferases (Nat)"/>
    <property type="match status" value="1"/>
</dbReference>
<evidence type="ECO:0000313" key="2">
    <source>
        <dbReference type="EMBL" id="MET4682142.1"/>
    </source>
</evidence>
<dbReference type="Gene3D" id="3.40.630.30">
    <property type="match status" value="1"/>
</dbReference>
<dbReference type="InterPro" id="IPR045057">
    <property type="entry name" value="Gcn5-rel_NAT"/>
</dbReference>
<dbReference type="RefSeq" id="WP_354087103.1">
    <property type="nucleotide sequence ID" value="NZ_JBEPTF010000001.1"/>
</dbReference>
<evidence type="ECO:0000313" key="3">
    <source>
        <dbReference type="Proteomes" id="UP001549313"/>
    </source>
</evidence>
<comment type="caution">
    <text evidence="2">The sequence shown here is derived from an EMBL/GenBank/DDBJ whole genome shotgun (WGS) entry which is preliminary data.</text>
</comment>
<name>A0ABV2R6H2_9CAUL</name>
<dbReference type="Proteomes" id="UP001549313">
    <property type="component" value="Unassembled WGS sequence"/>
</dbReference>
<gene>
    <name evidence="2" type="ORF">ABIE19_000051</name>
</gene>
<proteinExistence type="predicted"/>
<dbReference type="PROSITE" id="PS51729">
    <property type="entry name" value="GNAT_YJDJ"/>
    <property type="match status" value="1"/>
</dbReference>
<accession>A0ABV2R6H2</accession>
<dbReference type="PANTHER" id="PTHR31435">
    <property type="entry name" value="PROTEIN NATD1"/>
    <property type="match status" value="1"/>
</dbReference>
<dbReference type="InterPro" id="IPR031165">
    <property type="entry name" value="GNAT_YJDJ"/>
</dbReference>
<keyword evidence="3" id="KW-1185">Reference proteome</keyword>
<dbReference type="PANTHER" id="PTHR31435:SF10">
    <property type="entry name" value="BSR4717 PROTEIN"/>
    <property type="match status" value="1"/>
</dbReference>
<organism evidence="2 3">
    <name type="scientific">Brevundimonas faecalis</name>
    <dbReference type="NCBI Taxonomy" id="947378"/>
    <lineage>
        <taxon>Bacteria</taxon>
        <taxon>Pseudomonadati</taxon>
        <taxon>Pseudomonadota</taxon>
        <taxon>Alphaproteobacteria</taxon>
        <taxon>Caulobacterales</taxon>
        <taxon>Caulobacteraceae</taxon>
        <taxon>Brevundimonas</taxon>
    </lineage>
</organism>
<dbReference type="Pfam" id="PF14542">
    <property type="entry name" value="Acetyltransf_CG"/>
    <property type="match status" value="1"/>
</dbReference>
<evidence type="ECO:0000259" key="1">
    <source>
        <dbReference type="PROSITE" id="PS51729"/>
    </source>
</evidence>
<feature type="domain" description="N-acetyltransferase" evidence="1">
    <location>
        <begin position="8"/>
        <end position="93"/>
    </location>
</feature>
<dbReference type="InterPro" id="IPR016181">
    <property type="entry name" value="Acyl_CoA_acyltransferase"/>
</dbReference>
<reference evidence="2 3" key="1">
    <citation type="submission" date="2024-06" db="EMBL/GenBank/DDBJ databases">
        <title>Sorghum-associated microbial communities from plants grown in Nebraska, USA.</title>
        <authorList>
            <person name="Schachtman D."/>
        </authorList>
    </citation>
    <scope>NUCLEOTIDE SEQUENCE [LARGE SCALE GENOMIC DNA]</scope>
    <source>
        <strain evidence="2 3">2814</strain>
    </source>
</reference>
<protein>
    <submittedName>
        <fullName evidence="2">GNAT family acetyltransferase</fullName>
    </submittedName>
</protein>